<comment type="caution">
    <text evidence="2">The sequence shown here is derived from an EMBL/GenBank/DDBJ whole genome shotgun (WGS) entry which is preliminary data.</text>
</comment>
<keyword evidence="3" id="KW-1185">Reference proteome</keyword>
<feature type="region of interest" description="Disordered" evidence="1">
    <location>
        <begin position="230"/>
        <end position="264"/>
    </location>
</feature>
<gene>
    <name evidence="2" type="ORF">RRF57_001733</name>
</gene>
<proteinExistence type="predicted"/>
<organism evidence="2 3">
    <name type="scientific">Xylaria bambusicola</name>
    <dbReference type="NCBI Taxonomy" id="326684"/>
    <lineage>
        <taxon>Eukaryota</taxon>
        <taxon>Fungi</taxon>
        <taxon>Dikarya</taxon>
        <taxon>Ascomycota</taxon>
        <taxon>Pezizomycotina</taxon>
        <taxon>Sordariomycetes</taxon>
        <taxon>Xylariomycetidae</taxon>
        <taxon>Xylariales</taxon>
        <taxon>Xylariaceae</taxon>
        <taxon>Xylaria</taxon>
    </lineage>
</organism>
<evidence type="ECO:0000313" key="2">
    <source>
        <dbReference type="EMBL" id="KAK5626017.1"/>
    </source>
</evidence>
<feature type="region of interest" description="Disordered" evidence="1">
    <location>
        <begin position="96"/>
        <end position="124"/>
    </location>
</feature>
<feature type="compositionally biased region" description="Basic residues" evidence="1">
    <location>
        <begin position="231"/>
        <end position="242"/>
    </location>
</feature>
<name>A0AAN7Z1U8_9PEZI</name>
<dbReference type="Proteomes" id="UP001305414">
    <property type="component" value="Unassembled WGS sequence"/>
</dbReference>
<evidence type="ECO:0000256" key="1">
    <source>
        <dbReference type="SAM" id="MobiDB-lite"/>
    </source>
</evidence>
<protein>
    <submittedName>
        <fullName evidence="2">Uncharacterized protein</fullName>
    </submittedName>
</protein>
<dbReference type="AlphaFoldDB" id="A0AAN7Z1U8"/>
<dbReference type="EMBL" id="JAWHQM010000003">
    <property type="protein sequence ID" value="KAK5626017.1"/>
    <property type="molecule type" value="Genomic_DNA"/>
</dbReference>
<evidence type="ECO:0000313" key="3">
    <source>
        <dbReference type="Proteomes" id="UP001305414"/>
    </source>
</evidence>
<sequence length="347" mass="39341">MRRLALYRALLRLAPQISLPDDLATGWGPGKNPIAIHIRRAFKHNVDDTSPRILYPALSAGYRMLSVLHDAATSPNSEHHASIIKLLRSRLEERKRSLANRPAPRSSSYDPKSDRPHPGTIPLIVKLSPPATVFSRTSKITYAIPTRPRPLSELGGTGKRKVPHIDVASDIPFLRLTKPQPAVLSRVLRQKVNKRIARTWLHNILQTEVLPDAKLEDAWDAEMKRLMLKEKKSKGNKSKTSGKRSSGEELQDTQSRSDEPSHALTVQRYGLNELALILTSERMNEVARADAMRHLVNQEKALAAEEKAQRIAERRARWEAKMLERHGEGWRELFPHLKENEAKLAHR</sequence>
<accession>A0AAN7Z1U8</accession>
<reference evidence="2 3" key="1">
    <citation type="submission" date="2023-10" db="EMBL/GenBank/DDBJ databases">
        <title>Draft genome sequence of Xylaria bambusicola isolate GMP-LS, the root and basal stem rot pathogen of sugarcane in Indonesia.</title>
        <authorList>
            <person name="Selvaraj P."/>
            <person name="Muralishankar V."/>
            <person name="Muruganantham S."/>
            <person name="Sp S."/>
            <person name="Haryani S."/>
            <person name="Lau K.J.X."/>
            <person name="Naqvi N.I."/>
        </authorList>
    </citation>
    <scope>NUCLEOTIDE SEQUENCE [LARGE SCALE GENOMIC DNA]</scope>
    <source>
        <strain evidence="2">GMP-LS</strain>
    </source>
</reference>